<accession>A0A2V3J3Y3</accession>
<proteinExistence type="predicted"/>
<evidence type="ECO:0000313" key="1">
    <source>
        <dbReference type="EMBL" id="PXF49161.1"/>
    </source>
</evidence>
<evidence type="ECO:0000313" key="2">
    <source>
        <dbReference type="Proteomes" id="UP000247409"/>
    </source>
</evidence>
<dbReference type="AlphaFoldDB" id="A0A2V3J3Y3"/>
<gene>
    <name evidence="1" type="ORF">BWQ96_01110</name>
</gene>
<comment type="caution">
    <text evidence="1">The sequence shown here is derived from an EMBL/GenBank/DDBJ whole genome shotgun (WGS) entry which is preliminary data.</text>
</comment>
<protein>
    <submittedName>
        <fullName evidence="1">Uncharacterized protein</fullName>
    </submittedName>
</protein>
<dbReference type="Proteomes" id="UP000247409">
    <property type="component" value="Unassembled WGS sequence"/>
</dbReference>
<reference evidence="1 2" key="1">
    <citation type="journal article" date="2018" name="Mol. Biol. Evol.">
        <title>Analysis of the draft genome of the red seaweed Gracilariopsis chorda provides insights into genome size evolution in Rhodophyta.</title>
        <authorList>
            <person name="Lee J."/>
            <person name="Yang E.C."/>
            <person name="Graf L."/>
            <person name="Yang J.H."/>
            <person name="Qiu H."/>
            <person name="Zel Zion U."/>
            <person name="Chan C.X."/>
            <person name="Stephens T.G."/>
            <person name="Weber A.P.M."/>
            <person name="Boo G.H."/>
            <person name="Boo S.M."/>
            <person name="Kim K.M."/>
            <person name="Shin Y."/>
            <person name="Jung M."/>
            <person name="Lee S.J."/>
            <person name="Yim H.S."/>
            <person name="Lee J.H."/>
            <person name="Bhattacharya D."/>
            <person name="Yoon H.S."/>
        </authorList>
    </citation>
    <scope>NUCLEOTIDE SEQUENCE [LARGE SCALE GENOMIC DNA]</scope>
    <source>
        <strain evidence="1 2">SKKU-2015</strain>
        <tissue evidence="1">Whole body</tissue>
    </source>
</reference>
<dbReference type="EMBL" id="NBIV01000008">
    <property type="protein sequence ID" value="PXF49161.1"/>
    <property type="molecule type" value="Genomic_DNA"/>
</dbReference>
<name>A0A2V3J3Y3_9FLOR</name>
<sequence length="94" mass="10692">MSIEGMLKVFESFKRWKGAKIIGFALNLVALVNWNRNSGGLRYAISSPSDISWETMNLHYAYASLQQPKPSLEEELQGIIGRLFREYGNCVHIT</sequence>
<keyword evidence="2" id="KW-1185">Reference proteome</keyword>
<organism evidence="1 2">
    <name type="scientific">Gracilariopsis chorda</name>
    <dbReference type="NCBI Taxonomy" id="448386"/>
    <lineage>
        <taxon>Eukaryota</taxon>
        <taxon>Rhodophyta</taxon>
        <taxon>Florideophyceae</taxon>
        <taxon>Rhodymeniophycidae</taxon>
        <taxon>Gracilariales</taxon>
        <taxon>Gracilariaceae</taxon>
        <taxon>Gracilariopsis</taxon>
    </lineage>
</organism>